<evidence type="ECO:0000313" key="12">
    <source>
        <dbReference type="EMBL" id="GGB41353.1"/>
    </source>
</evidence>
<comment type="similarity">
    <text evidence="2 9">Belongs to the SLC41A transporter family.</text>
</comment>
<feature type="region of interest" description="Disordered" evidence="10">
    <location>
        <begin position="1"/>
        <end position="34"/>
    </location>
</feature>
<keyword evidence="8" id="KW-0129">CBS domain</keyword>
<protein>
    <recommendedName>
        <fullName evidence="9">Magnesium transporter MgtE</fullName>
    </recommendedName>
</protein>
<evidence type="ECO:0000256" key="2">
    <source>
        <dbReference type="ARBA" id="ARBA00009749"/>
    </source>
</evidence>
<dbReference type="PANTHER" id="PTHR43773:SF1">
    <property type="entry name" value="MAGNESIUM TRANSPORTER MGTE"/>
    <property type="match status" value="1"/>
</dbReference>
<evidence type="ECO:0000256" key="5">
    <source>
        <dbReference type="ARBA" id="ARBA00022842"/>
    </source>
</evidence>
<sequence>MRDEDDIRAPEADRQDGTGRQDGPRAEGGAMPSLYGVSDDLVRRAAGALDEGDAPAVRGLVAELHAADIADLLERLSGDERRSLVELLRDGFDPEILPHLAGNVRDQVIAQLGPRVLAEALSVLDSDDAIYLIEDLDDDIQAALLATVPPATRRALEESLAYPEYSAGRLMQRDLIAMPAFWTVGRAIDFLRETPDLPEEFYEIFVVDPRHKPIGAVPLARMLRHPRKVLLRDIMDRDVDAISASVDQEEVARLFRHYSLASAPVVDDQGRLIGVITFDDVVDVIQEEAEEDMALMAGVGSEVDVNAGLVRAVRQRMAWLGVNLGTALMVSSVIALFEATIEQIVALAVLMPIVASMGGNAGTQTLTVAVRALALKELTPSNAMRIVMRETGIGAINGLVFGIAVGVAAGLIFDPFIGAVLFCALFANMLTAGLSGMLIPLALDRLKVDPAVSAGVFLTAVTDIVGFFAFLGLAQLVLL</sequence>
<feature type="compositionally biased region" description="Basic and acidic residues" evidence="10">
    <location>
        <begin position="1"/>
        <end position="25"/>
    </location>
</feature>
<dbReference type="InterPro" id="IPR038076">
    <property type="entry name" value="MgtE_N_sf"/>
</dbReference>
<dbReference type="SUPFAM" id="SSF54631">
    <property type="entry name" value="CBS-domain pair"/>
    <property type="match status" value="1"/>
</dbReference>
<keyword evidence="6 9" id="KW-1133">Transmembrane helix</keyword>
<keyword evidence="3 9" id="KW-0813">Transport</keyword>
<dbReference type="InterPro" id="IPR006668">
    <property type="entry name" value="Mg_transptr_MgtE_intracell_dom"/>
</dbReference>
<comment type="function">
    <text evidence="9">Acts as a magnesium transporter.</text>
</comment>
<dbReference type="SUPFAM" id="SSF158791">
    <property type="entry name" value="MgtE N-terminal domain-like"/>
    <property type="match status" value="1"/>
</dbReference>
<proteinExistence type="inferred from homology"/>
<dbReference type="EMBL" id="BMDZ01000024">
    <property type="protein sequence ID" value="GGB41353.1"/>
    <property type="molecule type" value="Genomic_DNA"/>
</dbReference>
<comment type="subcellular location">
    <subcellularLocation>
        <location evidence="9">Cell membrane</location>
        <topology evidence="9">Multi-pass membrane protein</topology>
    </subcellularLocation>
    <subcellularLocation>
        <location evidence="1">Membrane</location>
        <topology evidence="1">Multi-pass membrane protein</topology>
    </subcellularLocation>
</comment>
<keyword evidence="9" id="KW-1003">Cell membrane</keyword>
<organism evidence="12 13">
    <name type="scientific">Tistrella bauzanensis</name>
    <dbReference type="NCBI Taxonomy" id="657419"/>
    <lineage>
        <taxon>Bacteria</taxon>
        <taxon>Pseudomonadati</taxon>
        <taxon>Pseudomonadota</taxon>
        <taxon>Alphaproteobacteria</taxon>
        <taxon>Geminicoccales</taxon>
        <taxon>Geminicoccaceae</taxon>
        <taxon>Tistrella</taxon>
    </lineage>
</organism>
<dbReference type="Pfam" id="PF00571">
    <property type="entry name" value="CBS"/>
    <property type="match status" value="1"/>
</dbReference>
<dbReference type="InterPro" id="IPR000644">
    <property type="entry name" value="CBS_dom"/>
</dbReference>
<dbReference type="InterPro" id="IPR006667">
    <property type="entry name" value="SLC41_membr_dom"/>
</dbReference>
<dbReference type="SUPFAM" id="SSF161093">
    <property type="entry name" value="MgtE membrane domain-like"/>
    <property type="match status" value="1"/>
</dbReference>
<evidence type="ECO:0000256" key="6">
    <source>
        <dbReference type="ARBA" id="ARBA00022989"/>
    </source>
</evidence>
<feature type="transmembrane region" description="Helical" evidence="9">
    <location>
        <begin position="391"/>
        <end position="413"/>
    </location>
</feature>
<dbReference type="Gene3D" id="3.10.580.10">
    <property type="entry name" value="CBS-domain"/>
    <property type="match status" value="1"/>
</dbReference>
<evidence type="ECO:0000256" key="4">
    <source>
        <dbReference type="ARBA" id="ARBA00022692"/>
    </source>
</evidence>
<dbReference type="Pfam" id="PF01769">
    <property type="entry name" value="MgtE"/>
    <property type="match status" value="1"/>
</dbReference>
<feature type="transmembrane region" description="Helical" evidence="9">
    <location>
        <begin position="419"/>
        <end position="443"/>
    </location>
</feature>
<dbReference type="SMART" id="SM00116">
    <property type="entry name" value="CBS"/>
    <property type="match status" value="1"/>
</dbReference>
<feature type="transmembrane region" description="Helical" evidence="9">
    <location>
        <begin position="455"/>
        <end position="478"/>
    </location>
</feature>
<feature type="transmembrane region" description="Helical" evidence="9">
    <location>
        <begin position="343"/>
        <end position="370"/>
    </location>
</feature>
<dbReference type="InterPro" id="IPR036739">
    <property type="entry name" value="SLC41_membr_dom_sf"/>
</dbReference>
<dbReference type="Proteomes" id="UP000603352">
    <property type="component" value="Unassembled WGS sequence"/>
</dbReference>
<reference evidence="13" key="1">
    <citation type="journal article" date="2019" name="Int. J. Syst. Evol. Microbiol.">
        <title>The Global Catalogue of Microorganisms (GCM) 10K type strain sequencing project: providing services to taxonomists for standard genome sequencing and annotation.</title>
        <authorList>
            <consortium name="The Broad Institute Genomics Platform"/>
            <consortium name="The Broad Institute Genome Sequencing Center for Infectious Disease"/>
            <person name="Wu L."/>
            <person name="Ma J."/>
        </authorList>
    </citation>
    <scope>NUCLEOTIDE SEQUENCE [LARGE SCALE GENOMIC DNA]</scope>
    <source>
        <strain evidence="13">CGMCC 1.10188</strain>
    </source>
</reference>
<name>A0ABQ1IHS8_9PROT</name>
<evidence type="ECO:0000256" key="10">
    <source>
        <dbReference type="SAM" id="MobiDB-lite"/>
    </source>
</evidence>
<dbReference type="PROSITE" id="PS51371">
    <property type="entry name" value="CBS"/>
    <property type="match status" value="1"/>
</dbReference>
<feature type="domain" description="CBS" evidence="11">
    <location>
        <begin position="235"/>
        <end position="291"/>
    </location>
</feature>
<evidence type="ECO:0000256" key="9">
    <source>
        <dbReference type="RuleBase" id="RU362011"/>
    </source>
</evidence>
<dbReference type="SMART" id="SM00924">
    <property type="entry name" value="MgtE_N"/>
    <property type="match status" value="1"/>
</dbReference>
<dbReference type="Pfam" id="PF03448">
    <property type="entry name" value="MgtE_N"/>
    <property type="match status" value="1"/>
</dbReference>
<dbReference type="RefSeq" id="WP_229708028.1">
    <property type="nucleotide sequence ID" value="NZ_CP121009.1"/>
</dbReference>
<dbReference type="InterPro" id="IPR046342">
    <property type="entry name" value="CBS_dom_sf"/>
</dbReference>
<accession>A0ABQ1IHS8</accession>
<evidence type="ECO:0000313" key="13">
    <source>
        <dbReference type="Proteomes" id="UP000603352"/>
    </source>
</evidence>
<dbReference type="PANTHER" id="PTHR43773">
    <property type="entry name" value="MAGNESIUM TRANSPORTER MGTE"/>
    <property type="match status" value="1"/>
</dbReference>
<keyword evidence="4 9" id="KW-0812">Transmembrane</keyword>
<dbReference type="Gene3D" id="1.25.60.10">
    <property type="entry name" value="MgtE N-terminal domain-like"/>
    <property type="match status" value="1"/>
</dbReference>
<evidence type="ECO:0000256" key="7">
    <source>
        <dbReference type="ARBA" id="ARBA00023136"/>
    </source>
</evidence>
<dbReference type="Gene3D" id="1.10.357.20">
    <property type="entry name" value="SLC41 divalent cation transporters, integral membrane domain"/>
    <property type="match status" value="1"/>
</dbReference>
<comment type="subunit">
    <text evidence="9">Homodimer.</text>
</comment>
<keyword evidence="13" id="KW-1185">Reference proteome</keyword>
<feature type="transmembrane region" description="Helical" evidence="9">
    <location>
        <begin position="317"/>
        <end position="337"/>
    </location>
</feature>
<dbReference type="CDD" id="cd04606">
    <property type="entry name" value="CBS_pair_Mg_transporter"/>
    <property type="match status" value="1"/>
</dbReference>
<evidence type="ECO:0000256" key="1">
    <source>
        <dbReference type="ARBA" id="ARBA00004141"/>
    </source>
</evidence>
<evidence type="ECO:0000256" key="3">
    <source>
        <dbReference type="ARBA" id="ARBA00022448"/>
    </source>
</evidence>
<evidence type="ECO:0000259" key="11">
    <source>
        <dbReference type="PROSITE" id="PS51371"/>
    </source>
</evidence>
<keyword evidence="7 9" id="KW-0472">Membrane</keyword>
<comment type="caution">
    <text evidence="12">The sequence shown here is derived from an EMBL/GenBank/DDBJ whole genome shotgun (WGS) entry which is preliminary data.</text>
</comment>
<dbReference type="NCBIfam" id="TIGR00400">
    <property type="entry name" value="mgtE"/>
    <property type="match status" value="1"/>
</dbReference>
<gene>
    <name evidence="12" type="ORF">GCM10011505_23520</name>
</gene>
<keyword evidence="9" id="KW-0479">Metal-binding</keyword>
<dbReference type="InterPro" id="IPR006669">
    <property type="entry name" value="MgtE_transporter"/>
</dbReference>
<keyword evidence="5 9" id="KW-0460">Magnesium</keyword>
<evidence type="ECO:0000256" key="8">
    <source>
        <dbReference type="PROSITE-ProRule" id="PRU00703"/>
    </source>
</evidence>